<organism evidence="2 3">
    <name type="scientific">Paxillus rubicundulus Ve08.2h10</name>
    <dbReference type="NCBI Taxonomy" id="930991"/>
    <lineage>
        <taxon>Eukaryota</taxon>
        <taxon>Fungi</taxon>
        <taxon>Dikarya</taxon>
        <taxon>Basidiomycota</taxon>
        <taxon>Agaricomycotina</taxon>
        <taxon>Agaricomycetes</taxon>
        <taxon>Agaricomycetidae</taxon>
        <taxon>Boletales</taxon>
        <taxon>Paxilineae</taxon>
        <taxon>Paxillaceae</taxon>
        <taxon>Paxillus</taxon>
    </lineage>
</organism>
<dbReference type="InParanoid" id="A0A0D0E0A7"/>
<evidence type="ECO:0000256" key="1">
    <source>
        <dbReference type="SAM" id="MobiDB-lite"/>
    </source>
</evidence>
<name>A0A0D0E0A7_9AGAM</name>
<reference evidence="3" key="2">
    <citation type="submission" date="2015-01" db="EMBL/GenBank/DDBJ databases">
        <title>Evolutionary Origins and Diversification of the Mycorrhizal Mutualists.</title>
        <authorList>
            <consortium name="DOE Joint Genome Institute"/>
            <consortium name="Mycorrhizal Genomics Consortium"/>
            <person name="Kohler A."/>
            <person name="Kuo A."/>
            <person name="Nagy L.G."/>
            <person name="Floudas D."/>
            <person name="Copeland A."/>
            <person name="Barry K.W."/>
            <person name="Cichocki N."/>
            <person name="Veneault-Fourrey C."/>
            <person name="LaButti K."/>
            <person name="Lindquist E.A."/>
            <person name="Lipzen A."/>
            <person name="Lundell T."/>
            <person name="Morin E."/>
            <person name="Murat C."/>
            <person name="Riley R."/>
            <person name="Ohm R."/>
            <person name="Sun H."/>
            <person name="Tunlid A."/>
            <person name="Henrissat B."/>
            <person name="Grigoriev I.V."/>
            <person name="Hibbett D.S."/>
            <person name="Martin F."/>
        </authorList>
    </citation>
    <scope>NUCLEOTIDE SEQUENCE [LARGE SCALE GENOMIC DNA]</scope>
    <source>
        <strain evidence="3">Ve08.2h10</strain>
    </source>
</reference>
<dbReference type="HOGENOM" id="CLU_033666_18_2_1"/>
<protein>
    <submittedName>
        <fullName evidence="2">Uncharacterized protein</fullName>
    </submittedName>
</protein>
<evidence type="ECO:0000313" key="2">
    <source>
        <dbReference type="EMBL" id="KIK93144.1"/>
    </source>
</evidence>
<dbReference type="EMBL" id="KN825210">
    <property type="protein sequence ID" value="KIK93144.1"/>
    <property type="molecule type" value="Genomic_DNA"/>
</dbReference>
<evidence type="ECO:0000313" key="3">
    <source>
        <dbReference type="Proteomes" id="UP000054538"/>
    </source>
</evidence>
<feature type="compositionally biased region" description="Polar residues" evidence="1">
    <location>
        <begin position="34"/>
        <end position="45"/>
    </location>
</feature>
<proteinExistence type="predicted"/>
<feature type="region of interest" description="Disordered" evidence="1">
    <location>
        <begin position="34"/>
        <end position="58"/>
    </location>
</feature>
<keyword evidence="3" id="KW-1185">Reference proteome</keyword>
<dbReference type="Proteomes" id="UP000054538">
    <property type="component" value="Unassembled WGS sequence"/>
</dbReference>
<reference evidence="2 3" key="1">
    <citation type="submission" date="2014-04" db="EMBL/GenBank/DDBJ databases">
        <authorList>
            <consortium name="DOE Joint Genome Institute"/>
            <person name="Kuo A."/>
            <person name="Kohler A."/>
            <person name="Jargeat P."/>
            <person name="Nagy L.G."/>
            <person name="Floudas D."/>
            <person name="Copeland A."/>
            <person name="Barry K.W."/>
            <person name="Cichocki N."/>
            <person name="Veneault-Fourrey C."/>
            <person name="LaButti K."/>
            <person name="Lindquist E.A."/>
            <person name="Lipzen A."/>
            <person name="Lundell T."/>
            <person name="Morin E."/>
            <person name="Murat C."/>
            <person name="Sun H."/>
            <person name="Tunlid A."/>
            <person name="Henrissat B."/>
            <person name="Grigoriev I.V."/>
            <person name="Hibbett D.S."/>
            <person name="Martin F."/>
            <person name="Nordberg H.P."/>
            <person name="Cantor M.N."/>
            <person name="Hua S.X."/>
        </authorList>
    </citation>
    <scope>NUCLEOTIDE SEQUENCE [LARGE SCALE GENOMIC DNA]</scope>
    <source>
        <strain evidence="2 3">Ve08.2h10</strain>
    </source>
</reference>
<sequence length="58" mass="6423">NQITTLLEQQQSTCQIAAYTVLNHSTIILGRLKMSSSDQSTSGHQEPSYLLSDRMLSP</sequence>
<feature type="non-terminal residue" evidence="2">
    <location>
        <position position="1"/>
    </location>
</feature>
<accession>A0A0D0E0A7</accession>
<gene>
    <name evidence="2" type="ORF">PAXRUDRAFT_789418</name>
</gene>
<dbReference type="AlphaFoldDB" id="A0A0D0E0A7"/>